<dbReference type="Proteomes" id="UP000580250">
    <property type="component" value="Unassembled WGS sequence"/>
</dbReference>
<feature type="signal peptide" evidence="2">
    <location>
        <begin position="1"/>
        <end position="21"/>
    </location>
</feature>
<sequence length="209" mass="23534">MSVFKIVIVLLFAVLWNEIDCTTRRGRNSRTQGAHQPTEEAQPSGGDDGNTQTANPNRVTNARTHLGNVALLARRLAEMNQRNYQEEGGPQYDQHHNAEDEQTRQNEPGEELDNPIGSGFRIREHLFDGQNIGNMQAQLEWAQPSPTNNYSVYNPNGLNLTVDLYGPQQQNVGTSHVRQSGSRRTRRNRKNAAPPLRYGYLAPSDDEQQ</sequence>
<evidence type="ECO:0000256" key="2">
    <source>
        <dbReference type="SAM" id="SignalP"/>
    </source>
</evidence>
<proteinExistence type="predicted"/>
<evidence type="ECO:0000313" key="3">
    <source>
        <dbReference type="EMBL" id="CAD2195417.1"/>
    </source>
</evidence>
<feature type="region of interest" description="Disordered" evidence="1">
    <location>
        <begin position="86"/>
        <end position="117"/>
    </location>
</feature>
<keyword evidence="2" id="KW-0732">Signal</keyword>
<feature type="compositionally biased region" description="Basic and acidic residues" evidence="1">
    <location>
        <begin position="93"/>
        <end position="104"/>
    </location>
</feature>
<gene>
    <name evidence="3" type="ORF">MENT_LOCUS48504</name>
</gene>
<feature type="compositionally biased region" description="Polar residues" evidence="1">
    <location>
        <begin position="49"/>
        <end position="63"/>
    </location>
</feature>
<protein>
    <submittedName>
        <fullName evidence="3">Uncharacterized protein</fullName>
    </submittedName>
</protein>
<comment type="caution">
    <text evidence="3">The sequence shown here is derived from an EMBL/GenBank/DDBJ whole genome shotgun (WGS) entry which is preliminary data.</text>
</comment>
<evidence type="ECO:0000256" key="1">
    <source>
        <dbReference type="SAM" id="MobiDB-lite"/>
    </source>
</evidence>
<evidence type="ECO:0000313" key="4">
    <source>
        <dbReference type="Proteomes" id="UP000580250"/>
    </source>
</evidence>
<organism evidence="3 4">
    <name type="scientific">Meloidogyne enterolobii</name>
    <name type="common">Root-knot nematode worm</name>
    <name type="synonym">Meloidogyne mayaguensis</name>
    <dbReference type="NCBI Taxonomy" id="390850"/>
    <lineage>
        <taxon>Eukaryota</taxon>
        <taxon>Metazoa</taxon>
        <taxon>Ecdysozoa</taxon>
        <taxon>Nematoda</taxon>
        <taxon>Chromadorea</taxon>
        <taxon>Rhabditida</taxon>
        <taxon>Tylenchina</taxon>
        <taxon>Tylenchomorpha</taxon>
        <taxon>Tylenchoidea</taxon>
        <taxon>Meloidogynidae</taxon>
        <taxon>Meloidogyninae</taxon>
        <taxon>Meloidogyne</taxon>
    </lineage>
</organism>
<accession>A0A6V7X8W0</accession>
<feature type="chain" id="PRO_5028398409" evidence="2">
    <location>
        <begin position="22"/>
        <end position="209"/>
    </location>
</feature>
<feature type="compositionally biased region" description="Polar residues" evidence="1">
    <location>
        <begin position="29"/>
        <end position="41"/>
    </location>
</feature>
<reference evidence="3 4" key="1">
    <citation type="submission" date="2020-08" db="EMBL/GenBank/DDBJ databases">
        <authorList>
            <person name="Koutsovoulos G."/>
            <person name="Danchin GJ E."/>
        </authorList>
    </citation>
    <scope>NUCLEOTIDE SEQUENCE [LARGE SCALE GENOMIC DNA]</scope>
</reference>
<name>A0A6V7X8W0_MELEN</name>
<dbReference type="AlphaFoldDB" id="A0A6V7X8W0"/>
<feature type="region of interest" description="Disordered" evidence="1">
    <location>
        <begin position="171"/>
        <end position="209"/>
    </location>
</feature>
<dbReference type="EMBL" id="CAJEWN010001211">
    <property type="protein sequence ID" value="CAD2195417.1"/>
    <property type="molecule type" value="Genomic_DNA"/>
</dbReference>
<feature type="compositionally biased region" description="Basic residues" evidence="1">
    <location>
        <begin position="181"/>
        <end position="190"/>
    </location>
</feature>
<feature type="region of interest" description="Disordered" evidence="1">
    <location>
        <begin position="25"/>
        <end position="63"/>
    </location>
</feature>